<evidence type="ECO:0000313" key="3">
    <source>
        <dbReference type="Proteomes" id="UP001151760"/>
    </source>
</evidence>
<accession>A0ABQ4ZVQ4</accession>
<protein>
    <submittedName>
        <fullName evidence="2">Retrovirus-related pol polyprotein from transposon TNT 1-94</fullName>
    </submittedName>
</protein>
<dbReference type="InterPro" id="IPR043502">
    <property type="entry name" value="DNA/RNA_pol_sf"/>
</dbReference>
<keyword evidence="3" id="KW-1185">Reference proteome</keyword>
<sequence length="269" mass="30812">MNDAQRRRQPPTWMQEYESGEARLETVRLVMSLAAQNDWVLFQLDVKSAFLHGELNEEVFIDQPPGYIKKGAEQKVYRLKKALYGLKQAPRAWYSRIESYFTKEDDLIFTGNDKQMYVQFKTLMMNEFDMTDLGKVRYFLGIEVRQNEAGVFICQKRYAQGVLERFNMEKCNSVQNPIVPGCQLTRDEKGVSTWGTSNLDAFSAAKRSIKVHKGTIGLGNYYTRKVLLFHESSMKQPISLCPTTEAKFVGSSSCLLVKMFGCGELWGVS</sequence>
<feature type="domain" description="Reverse transcriptase Ty1/copia-type" evidence="1">
    <location>
        <begin position="19"/>
        <end position="102"/>
    </location>
</feature>
<feature type="domain" description="Reverse transcriptase Ty1/copia-type" evidence="1">
    <location>
        <begin position="105"/>
        <end position="179"/>
    </location>
</feature>
<reference evidence="2" key="2">
    <citation type="submission" date="2022-01" db="EMBL/GenBank/DDBJ databases">
        <authorList>
            <person name="Yamashiro T."/>
            <person name="Shiraishi A."/>
            <person name="Satake H."/>
            <person name="Nakayama K."/>
        </authorList>
    </citation>
    <scope>NUCLEOTIDE SEQUENCE</scope>
</reference>
<evidence type="ECO:0000313" key="2">
    <source>
        <dbReference type="EMBL" id="GJS93536.1"/>
    </source>
</evidence>
<dbReference type="Proteomes" id="UP001151760">
    <property type="component" value="Unassembled WGS sequence"/>
</dbReference>
<evidence type="ECO:0000259" key="1">
    <source>
        <dbReference type="Pfam" id="PF07727"/>
    </source>
</evidence>
<dbReference type="InterPro" id="IPR013103">
    <property type="entry name" value="RVT_2"/>
</dbReference>
<dbReference type="Pfam" id="PF07727">
    <property type="entry name" value="RVT_2"/>
    <property type="match status" value="2"/>
</dbReference>
<organism evidence="2 3">
    <name type="scientific">Tanacetum coccineum</name>
    <dbReference type="NCBI Taxonomy" id="301880"/>
    <lineage>
        <taxon>Eukaryota</taxon>
        <taxon>Viridiplantae</taxon>
        <taxon>Streptophyta</taxon>
        <taxon>Embryophyta</taxon>
        <taxon>Tracheophyta</taxon>
        <taxon>Spermatophyta</taxon>
        <taxon>Magnoliopsida</taxon>
        <taxon>eudicotyledons</taxon>
        <taxon>Gunneridae</taxon>
        <taxon>Pentapetalae</taxon>
        <taxon>asterids</taxon>
        <taxon>campanulids</taxon>
        <taxon>Asterales</taxon>
        <taxon>Asteraceae</taxon>
        <taxon>Asteroideae</taxon>
        <taxon>Anthemideae</taxon>
        <taxon>Anthemidinae</taxon>
        <taxon>Tanacetum</taxon>
    </lineage>
</organism>
<gene>
    <name evidence="2" type="ORF">Tco_0800504</name>
</gene>
<name>A0ABQ4ZVQ4_9ASTR</name>
<comment type="caution">
    <text evidence="2">The sequence shown here is derived from an EMBL/GenBank/DDBJ whole genome shotgun (WGS) entry which is preliminary data.</text>
</comment>
<dbReference type="SUPFAM" id="SSF56672">
    <property type="entry name" value="DNA/RNA polymerases"/>
    <property type="match status" value="1"/>
</dbReference>
<reference evidence="2" key="1">
    <citation type="journal article" date="2022" name="Int. J. Mol. Sci.">
        <title>Draft Genome of Tanacetum Coccineum: Genomic Comparison of Closely Related Tanacetum-Family Plants.</title>
        <authorList>
            <person name="Yamashiro T."/>
            <person name="Shiraishi A."/>
            <person name="Nakayama K."/>
            <person name="Satake H."/>
        </authorList>
    </citation>
    <scope>NUCLEOTIDE SEQUENCE</scope>
</reference>
<proteinExistence type="predicted"/>
<dbReference type="EMBL" id="BQNB010011663">
    <property type="protein sequence ID" value="GJS93536.1"/>
    <property type="molecule type" value="Genomic_DNA"/>
</dbReference>